<keyword evidence="4 7" id="KW-0812">Transmembrane</keyword>
<feature type="transmembrane region" description="Helical" evidence="7">
    <location>
        <begin position="267"/>
        <end position="290"/>
    </location>
</feature>
<keyword evidence="6 7" id="KW-0472">Membrane</keyword>
<organism evidence="9 10">
    <name type="scientific">Branchiibius cervicis</name>
    <dbReference type="NCBI Taxonomy" id="908252"/>
    <lineage>
        <taxon>Bacteria</taxon>
        <taxon>Bacillati</taxon>
        <taxon>Actinomycetota</taxon>
        <taxon>Actinomycetes</taxon>
        <taxon>Micrococcales</taxon>
        <taxon>Dermacoccaceae</taxon>
        <taxon>Branchiibius</taxon>
    </lineage>
</organism>
<dbReference type="Pfam" id="PF05977">
    <property type="entry name" value="MFS_3"/>
    <property type="match status" value="1"/>
</dbReference>
<dbReference type="EMBL" id="JBHSWJ010000002">
    <property type="protein sequence ID" value="MFC6712472.1"/>
    <property type="molecule type" value="Genomic_DNA"/>
</dbReference>
<keyword evidence="2" id="KW-0813">Transport</keyword>
<proteinExistence type="predicted"/>
<protein>
    <submittedName>
        <fullName evidence="9">MFS transporter</fullName>
    </submittedName>
</protein>
<evidence type="ECO:0000313" key="10">
    <source>
        <dbReference type="Proteomes" id="UP001596356"/>
    </source>
</evidence>
<evidence type="ECO:0000259" key="8">
    <source>
        <dbReference type="PROSITE" id="PS50850"/>
    </source>
</evidence>
<feature type="transmembrane region" description="Helical" evidence="7">
    <location>
        <begin position="297"/>
        <end position="314"/>
    </location>
</feature>
<dbReference type="InterPro" id="IPR010290">
    <property type="entry name" value="TM_effector"/>
</dbReference>
<feature type="transmembrane region" description="Helical" evidence="7">
    <location>
        <begin position="183"/>
        <end position="201"/>
    </location>
</feature>
<dbReference type="PANTHER" id="PTHR23513">
    <property type="entry name" value="INTEGRAL MEMBRANE EFFLUX PROTEIN-RELATED"/>
    <property type="match status" value="1"/>
</dbReference>
<feature type="transmembrane region" description="Helical" evidence="7">
    <location>
        <begin position="91"/>
        <end position="112"/>
    </location>
</feature>
<dbReference type="CDD" id="cd06173">
    <property type="entry name" value="MFS_MefA_like"/>
    <property type="match status" value="1"/>
</dbReference>
<dbReference type="SUPFAM" id="SSF103473">
    <property type="entry name" value="MFS general substrate transporter"/>
    <property type="match status" value="1"/>
</dbReference>
<feature type="transmembrane region" description="Helical" evidence="7">
    <location>
        <begin position="355"/>
        <end position="377"/>
    </location>
</feature>
<feature type="transmembrane region" description="Helical" evidence="7">
    <location>
        <begin position="57"/>
        <end position="79"/>
    </location>
</feature>
<dbReference type="InterPro" id="IPR036259">
    <property type="entry name" value="MFS_trans_sf"/>
</dbReference>
<evidence type="ECO:0000256" key="1">
    <source>
        <dbReference type="ARBA" id="ARBA00004651"/>
    </source>
</evidence>
<comment type="caution">
    <text evidence="9">The sequence shown here is derived from an EMBL/GenBank/DDBJ whole genome shotgun (WGS) entry which is preliminary data.</text>
</comment>
<dbReference type="PANTHER" id="PTHR23513:SF11">
    <property type="entry name" value="STAPHYLOFERRIN A TRANSPORTER"/>
    <property type="match status" value="1"/>
</dbReference>
<feature type="transmembrane region" description="Helical" evidence="7">
    <location>
        <begin position="383"/>
        <end position="405"/>
    </location>
</feature>
<keyword evidence="10" id="KW-1185">Reference proteome</keyword>
<evidence type="ECO:0000256" key="3">
    <source>
        <dbReference type="ARBA" id="ARBA00022475"/>
    </source>
</evidence>
<accession>A0ABW2AN08</accession>
<comment type="subcellular location">
    <subcellularLocation>
        <location evidence="1">Cell membrane</location>
        <topology evidence="1">Multi-pass membrane protein</topology>
    </subcellularLocation>
</comment>
<reference evidence="10" key="1">
    <citation type="journal article" date="2019" name="Int. J. Syst. Evol. Microbiol.">
        <title>The Global Catalogue of Microorganisms (GCM) 10K type strain sequencing project: providing services to taxonomists for standard genome sequencing and annotation.</title>
        <authorList>
            <consortium name="The Broad Institute Genomics Platform"/>
            <consortium name="The Broad Institute Genome Sequencing Center for Infectious Disease"/>
            <person name="Wu L."/>
            <person name="Ma J."/>
        </authorList>
    </citation>
    <scope>NUCLEOTIDE SEQUENCE [LARGE SCALE GENOMIC DNA]</scope>
    <source>
        <strain evidence="10">NBRC 106593</strain>
    </source>
</reference>
<evidence type="ECO:0000313" key="9">
    <source>
        <dbReference type="EMBL" id="MFC6712472.1"/>
    </source>
</evidence>
<sequence length="540" mass="57892">MSTADSSDASQGSAESAWAPLRNSLYRSLFIAQLISNIGMWMATVGSQWFLVERSASPTIIALVQTASMAPTLLLSLPGGVFADSYDRRRLLIGLSIYSAVMALLLAVLAWADVLTPALLLAITFLLGAGSALTAPAWQAIQPELVPREQISAASSLGSITVNAARAIGPAIGGLLVAAGGPGAVFALNALSFVVLLWSLWRWKRPPDRRLFEREHLTTSMWIGLRYVVAAPTVKRILVRSALFAFPGSALWSLLPLSARRWGLGSGGYGVVLGVLGIGALLGAALMPTLRKLPPNVLLAGSALVFGAATAAAASAPLWLALIILLFAGIAWIGTLTTLNAGLQLTLPAWVRARGMAVYLMVFMGSQSIGALVWGALASKAGLSTALFVAAGCLLLAALSVVVLPMDPMTGRLDRALSTAWATPTLIFEPRPDDGPVLVSISYQVRPDHFARFTEAMRVVRRARSRSGGRAWRLYRSGDREGLLIEQFVVESWVEYERQHAERWTGYDHDAVVTALSCTTDGQWHERRFFAVDLHHPPHT</sequence>
<evidence type="ECO:0000256" key="2">
    <source>
        <dbReference type="ARBA" id="ARBA00022448"/>
    </source>
</evidence>
<feature type="transmembrane region" description="Helical" evidence="7">
    <location>
        <begin position="237"/>
        <end position="255"/>
    </location>
</feature>
<dbReference type="PROSITE" id="PS50850">
    <property type="entry name" value="MFS"/>
    <property type="match status" value="1"/>
</dbReference>
<gene>
    <name evidence="9" type="ORF">ACFQBT_00825</name>
</gene>
<name>A0ABW2AN08_9MICO</name>
<keyword evidence="5 7" id="KW-1133">Transmembrane helix</keyword>
<feature type="transmembrane region" description="Helical" evidence="7">
    <location>
        <begin position="118"/>
        <end position="141"/>
    </location>
</feature>
<feature type="transmembrane region" description="Helical" evidence="7">
    <location>
        <begin position="320"/>
        <end position="343"/>
    </location>
</feature>
<dbReference type="Proteomes" id="UP001596356">
    <property type="component" value="Unassembled WGS sequence"/>
</dbReference>
<evidence type="ECO:0000256" key="6">
    <source>
        <dbReference type="ARBA" id="ARBA00023136"/>
    </source>
</evidence>
<feature type="transmembrane region" description="Helical" evidence="7">
    <location>
        <begin position="29"/>
        <end position="51"/>
    </location>
</feature>
<keyword evidence="3" id="KW-1003">Cell membrane</keyword>
<evidence type="ECO:0000256" key="4">
    <source>
        <dbReference type="ARBA" id="ARBA00022692"/>
    </source>
</evidence>
<dbReference type="Gene3D" id="1.20.1250.20">
    <property type="entry name" value="MFS general substrate transporter like domains"/>
    <property type="match status" value="1"/>
</dbReference>
<evidence type="ECO:0000256" key="7">
    <source>
        <dbReference type="SAM" id="Phobius"/>
    </source>
</evidence>
<feature type="domain" description="Major facilitator superfamily (MFS) profile" evidence="8">
    <location>
        <begin position="25"/>
        <end position="409"/>
    </location>
</feature>
<dbReference type="RefSeq" id="WP_377819941.1">
    <property type="nucleotide sequence ID" value="NZ_JBHSWJ010000002.1"/>
</dbReference>
<dbReference type="InterPro" id="IPR020846">
    <property type="entry name" value="MFS_dom"/>
</dbReference>
<evidence type="ECO:0000256" key="5">
    <source>
        <dbReference type="ARBA" id="ARBA00022989"/>
    </source>
</evidence>